<protein>
    <submittedName>
        <fullName evidence="5">RNA polymerase sigma factor</fullName>
    </submittedName>
</protein>
<feature type="domain" description="RNA polymerase sigma-70 ECF-like HTH" evidence="4">
    <location>
        <begin position="13"/>
        <end position="168"/>
    </location>
</feature>
<keyword evidence="2" id="KW-0731">Sigma factor</keyword>
<keyword evidence="6" id="KW-1185">Reference proteome</keyword>
<dbReference type="NCBIfam" id="TIGR02937">
    <property type="entry name" value="sigma70-ECF"/>
    <property type="match status" value="1"/>
</dbReference>
<dbReference type="RefSeq" id="WP_146527536.1">
    <property type="nucleotide sequence ID" value="NZ_SJPV01000005.1"/>
</dbReference>
<evidence type="ECO:0000256" key="3">
    <source>
        <dbReference type="ARBA" id="ARBA00023163"/>
    </source>
</evidence>
<dbReference type="InterPro" id="IPR053812">
    <property type="entry name" value="HTH_Sigma70_ECF-like"/>
</dbReference>
<evidence type="ECO:0000256" key="1">
    <source>
        <dbReference type="ARBA" id="ARBA00023015"/>
    </source>
</evidence>
<dbReference type="InterPro" id="IPR036388">
    <property type="entry name" value="WH-like_DNA-bd_sf"/>
</dbReference>
<dbReference type="OrthoDB" id="278371at2"/>
<gene>
    <name evidence="5" type="ORF">Poly41_33630</name>
</gene>
<reference evidence="5 6" key="1">
    <citation type="submission" date="2019-02" db="EMBL/GenBank/DDBJ databases">
        <title>Deep-cultivation of Planctomycetes and their phenomic and genomic characterization uncovers novel biology.</title>
        <authorList>
            <person name="Wiegand S."/>
            <person name="Jogler M."/>
            <person name="Boedeker C."/>
            <person name="Pinto D."/>
            <person name="Vollmers J."/>
            <person name="Rivas-Marin E."/>
            <person name="Kohn T."/>
            <person name="Peeters S.H."/>
            <person name="Heuer A."/>
            <person name="Rast P."/>
            <person name="Oberbeckmann S."/>
            <person name="Bunk B."/>
            <person name="Jeske O."/>
            <person name="Meyerdierks A."/>
            <person name="Storesund J.E."/>
            <person name="Kallscheuer N."/>
            <person name="Luecker S."/>
            <person name="Lage O.M."/>
            <person name="Pohl T."/>
            <person name="Merkel B.J."/>
            <person name="Hornburger P."/>
            <person name="Mueller R.-W."/>
            <person name="Bruemmer F."/>
            <person name="Labrenz M."/>
            <person name="Spormann A.M."/>
            <person name="Op Den Camp H."/>
            <person name="Overmann J."/>
            <person name="Amann R."/>
            <person name="Jetten M.S.M."/>
            <person name="Mascher T."/>
            <person name="Medema M.H."/>
            <person name="Devos D.P."/>
            <person name="Kaster A.-K."/>
            <person name="Ovreas L."/>
            <person name="Rohde M."/>
            <person name="Galperin M.Y."/>
            <person name="Jogler C."/>
        </authorList>
    </citation>
    <scope>NUCLEOTIDE SEQUENCE [LARGE SCALE GENOMIC DNA]</scope>
    <source>
        <strain evidence="5 6">Poly41</strain>
    </source>
</reference>
<evidence type="ECO:0000313" key="6">
    <source>
        <dbReference type="Proteomes" id="UP000319143"/>
    </source>
</evidence>
<name>A0A5C6DM71_9BACT</name>
<dbReference type="Gene3D" id="1.10.10.10">
    <property type="entry name" value="Winged helix-like DNA-binding domain superfamily/Winged helix DNA-binding domain"/>
    <property type="match status" value="1"/>
</dbReference>
<dbReference type="NCBIfam" id="TIGR02999">
    <property type="entry name" value="Sig-70_X6"/>
    <property type="match status" value="1"/>
</dbReference>
<proteinExistence type="predicted"/>
<dbReference type="InterPro" id="IPR039425">
    <property type="entry name" value="RNA_pol_sigma-70-like"/>
</dbReference>
<dbReference type="EMBL" id="SJPV01000005">
    <property type="protein sequence ID" value="TWU37234.1"/>
    <property type="molecule type" value="Genomic_DNA"/>
</dbReference>
<accession>A0A5C6DM71</accession>
<dbReference type="AlphaFoldDB" id="A0A5C6DM71"/>
<evidence type="ECO:0000313" key="5">
    <source>
        <dbReference type="EMBL" id="TWU37234.1"/>
    </source>
</evidence>
<dbReference type="SUPFAM" id="SSF88659">
    <property type="entry name" value="Sigma3 and sigma4 domains of RNA polymerase sigma factors"/>
    <property type="match status" value="1"/>
</dbReference>
<dbReference type="Pfam" id="PF07638">
    <property type="entry name" value="Sigma70_ECF"/>
    <property type="match status" value="1"/>
</dbReference>
<dbReference type="InterPro" id="IPR011517">
    <property type="entry name" value="RNA_pol_sigma70_ECF-like"/>
</dbReference>
<dbReference type="Proteomes" id="UP000319143">
    <property type="component" value="Unassembled WGS sequence"/>
</dbReference>
<keyword evidence="3" id="KW-0804">Transcription</keyword>
<dbReference type="PANTHER" id="PTHR43133:SF39">
    <property type="entry name" value="SIMILAR TO RNA POLYMERASE SIGMA-E FACTOR"/>
    <property type="match status" value="1"/>
</dbReference>
<comment type="caution">
    <text evidence="5">The sequence shown here is derived from an EMBL/GenBank/DDBJ whole genome shotgun (WGS) entry which is preliminary data.</text>
</comment>
<dbReference type="GO" id="GO:0006352">
    <property type="term" value="P:DNA-templated transcription initiation"/>
    <property type="evidence" value="ECO:0007669"/>
    <property type="project" value="InterPro"/>
</dbReference>
<keyword evidence="1" id="KW-0805">Transcription regulation</keyword>
<dbReference type="InterPro" id="IPR013324">
    <property type="entry name" value="RNA_pol_sigma_r3/r4-like"/>
</dbReference>
<dbReference type="GO" id="GO:0016987">
    <property type="term" value="F:sigma factor activity"/>
    <property type="evidence" value="ECO:0007669"/>
    <property type="project" value="UniProtKB-KW"/>
</dbReference>
<dbReference type="PANTHER" id="PTHR43133">
    <property type="entry name" value="RNA POLYMERASE ECF-TYPE SIGMA FACTO"/>
    <property type="match status" value="1"/>
</dbReference>
<evidence type="ECO:0000259" key="4">
    <source>
        <dbReference type="Pfam" id="PF07638"/>
    </source>
</evidence>
<evidence type="ECO:0000256" key="2">
    <source>
        <dbReference type="ARBA" id="ARBA00023082"/>
    </source>
</evidence>
<organism evidence="5 6">
    <name type="scientific">Novipirellula artificiosorum</name>
    <dbReference type="NCBI Taxonomy" id="2528016"/>
    <lineage>
        <taxon>Bacteria</taxon>
        <taxon>Pseudomonadati</taxon>
        <taxon>Planctomycetota</taxon>
        <taxon>Planctomycetia</taxon>
        <taxon>Pirellulales</taxon>
        <taxon>Pirellulaceae</taxon>
        <taxon>Novipirellula</taxon>
    </lineage>
</organism>
<dbReference type="InterPro" id="IPR014284">
    <property type="entry name" value="RNA_pol_sigma-70_dom"/>
</dbReference>
<sequence>MSRASALQSRTDFAYDELRQVAHGLLARGSSLTLTATGLVHEAFIRLAQSDRADWNDHQHYISACAQAMRHVLVDRVRRKLAAVHGGQMRRRPLTDAVLGHFDGERLMALSDALEALKRVDSRQAEIVDLRFFAGFSHLEIANLMEISRSTVQVEWRMAKAWLCRELDDER</sequence>